<keyword evidence="3 8" id="KW-0694">RNA-binding</keyword>
<dbReference type="GO" id="GO:0006412">
    <property type="term" value="P:translation"/>
    <property type="evidence" value="ECO:0007669"/>
    <property type="project" value="UniProtKB-UniRule"/>
</dbReference>
<dbReference type="SUPFAM" id="SSF50104">
    <property type="entry name" value="Translation proteins SH3-like domain"/>
    <property type="match status" value="1"/>
</dbReference>
<dbReference type="InterPro" id="IPR008991">
    <property type="entry name" value="Translation_prot_SH3-like_sf"/>
</dbReference>
<comment type="function">
    <text evidence="8">One of two assembly initiator proteins, it binds directly to the 5'-end of the 23S rRNA, where it nucleates assembly of the 50S subunit.</text>
</comment>
<comment type="function">
    <text evidence="7 8">One of the proteins that surrounds the polypeptide exit tunnel on the outside of the subunit.</text>
</comment>
<dbReference type="CDD" id="cd06089">
    <property type="entry name" value="KOW_RPL26"/>
    <property type="match status" value="1"/>
</dbReference>
<evidence type="ECO:0000313" key="12">
    <source>
        <dbReference type="Proteomes" id="UP000294364"/>
    </source>
</evidence>
<protein>
    <recommendedName>
        <fullName evidence="6 8">Large ribosomal subunit protein uL24</fullName>
    </recommendedName>
</protein>
<gene>
    <name evidence="8 11" type="primary">rplX</name>
    <name evidence="11" type="ORF">ERCICURT3053_263</name>
</gene>
<dbReference type="PANTHER" id="PTHR12903">
    <property type="entry name" value="MITOCHONDRIAL RIBOSOMAL PROTEIN L24"/>
    <property type="match status" value="1"/>
</dbReference>
<dbReference type="FunFam" id="2.30.30.30:FF:000004">
    <property type="entry name" value="50S ribosomal protein L24"/>
    <property type="match status" value="1"/>
</dbReference>
<evidence type="ECO:0000256" key="2">
    <source>
        <dbReference type="ARBA" id="ARBA00022730"/>
    </source>
</evidence>
<sequence>MAAKIRRGDIVIVLTGKDKGKQGVVREVLVEGKVMVEGINLIKKHQKPIPSSNQLGGVITKEAPIHISNVAFFNAVTGRPDRIGFRFKDGKKVRFFKSNSETIQ</sequence>
<evidence type="ECO:0000259" key="10">
    <source>
        <dbReference type="SMART" id="SM00739"/>
    </source>
</evidence>
<reference evidence="11 12" key="1">
    <citation type="submission" date="2019-02" db="EMBL/GenBank/DDBJ databases">
        <authorList>
            <person name="Manzano-Marin A."/>
            <person name="Manzano-Marin A."/>
        </authorList>
    </citation>
    <scope>NUCLEOTIDE SEQUENCE [LARGE SCALE GENOMIC DNA]</scope>
    <source>
        <strain evidence="11 12">ErCicurtihirsuta</strain>
    </source>
</reference>
<comment type="subunit">
    <text evidence="8">Part of the 50S ribosomal subunit.</text>
</comment>
<dbReference type="Pfam" id="PF17136">
    <property type="entry name" value="ribosomal_L24"/>
    <property type="match status" value="1"/>
</dbReference>
<dbReference type="Gene3D" id="2.30.30.30">
    <property type="match status" value="1"/>
</dbReference>
<keyword evidence="4 8" id="KW-0689">Ribosomal protein</keyword>
<keyword evidence="5 8" id="KW-0687">Ribonucleoprotein</keyword>
<evidence type="ECO:0000256" key="9">
    <source>
        <dbReference type="RuleBase" id="RU003477"/>
    </source>
</evidence>
<dbReference type="GO" id="GO:0003735">
    <property type="term" value="F:structural constituent of ribosome"/>
    <property type="evidence" value="ECO:0007669"/>
    <property type="project" value="InterPro"/>
</dbReference>
<evidence type="ECO:0000256" key="1">
    <source>
        <dbReference type="ARBA" id="ARBA00010618"/>
    </source>
</evidence>
<accession>A0A451CZB6</accession>
<dbReference type="GO" id="GO:1990904">
    <property type="term" value="C:ribonucleoprotein complex"/>
    <property type="evidence" value="ECO:0007669"/>
    <property type="project" value="UniProtKB-KW"/>
</dbReference>
<dbReference type="GO" id="GO:0019843">
    <property type="term" value="F:rRNA binding"/>
    <property type="evidence" value="ECO:0007669"/>
    <property type="project" value="UniProtKB-UniRule"/>
</dbReference>
<evidence type="ECO:0000256" key="6">
    <source>
        <dbReference type="ARBA" id="ARBA00035206"/>
    </source>
</evidence>
<organism evidence="11 12">
    <name type="scientific">Candidatus Erwinia haradaeae</name>
    <dbReference type="NCBI Taxonomy" id="1922217"/>
    <lineage>
        <taxon>Bacteria</taxon>
        <taxon>Pseudomonadati</taxon>
        <taxon>Pseudomonadota</taxon>
        <taxon>Gammaproteobacteria</taxon>
        <taxon>Enterobacterales</taxon>
        <taxon>Erwiniaceae</taxon>
        <taxon>Erwinia</taxon>
    </lineage>
</organism>
<dbReference type="InterPro" id="IPR003256">
    <property type="entry name" value="Ribosomal_uL24"/>
</dbReference>
<evidence type="ECO:0000256" key="7">
    <source>
        <dbReference type="ARBA" id="ARBA00058688"/>
    </source>
</evidence>
<dbReference type="GO" id="GO:0005840">
    <property type="term" value="C:ribosome"/>
    <property type="evidence" value="ECO:0007669"/>
    <property type="project" value="UniProtKB-KW"/>
</dbReference>
<evidence type="ECO:0000256" key="4">
    <source>
        <dbReference type="ARBA" id="ARBA00022980"/>
    </source>
</evidence>
<dbReference type="HAMAP" id="MF_01326_B">
    <property type="entry name" value="Ribosomal_uL24_B"/>
    <property type="match status" value="1"/>
</dbReference>
<dbReference type="PROSITE" id="PS01108">
    <property type="entry name" value="RIBOSOMAL_L24"/>
    <property type="match status" value="1"/>
</dbReference>
<dbReference type="InterPro" id="IPR005825">
    <property type="entry name" value="Ribosomal_uL24_CS"/>
</dbReference>
<keyword evidence="2 8" id="KW-0699">rRNA-binding</keyword>
<evidence type="ECO:0000313" key="11">
    <source>
        <dbReference type="EMBL" id="VFP78638.1"/>
    </source>
</evidence>
<proteinExistence type="inferred from homology"/>
<dbReference type="SMART" id="SM00739">
    <property type="entry name" value="KOW"/>
    <property type="match status" value="1"/>
</dbReference>
<dbReference type="InterPro" id="IPR005824">
    <property type="entry name" value="KOW"/>
</dbReference>
<evidence type="ECO:0000256" key="8">
    <source>
        <dbReference type="HAMAP-Rule" id="MF_01326"/>
    </source>
</evidence>
<dbReference type="NCBIfam" id="TIGR01079">
    <property type="entry name" value="rplX_bact"/>
    <property type="match status" value="1"/>
</dbReference>
<dbReference type="EMBL" id="LR217698">
    <property type="protein sequence ID" value="VFP78638.1"/>
    <property type="molecule type" value="Genomic_DNA"/>
</dbReference>
<dbReference type="RefSeq" id="WP_157991956.1">
    <property type="nucleotide sequence ID" value="NZ_LR217698.1"/>
</dbReference>
<dbReference type="InterPro" id="IPR041988">
    <property type="entry name" value="Ribosomal_uL24_KOW"/>
</dbReference>
<feature type="domain" description="KOW" evidence="10">
    <location>
        <begin position="4"/>
        <end position="31"/>
    </location>
</feature>
<dbReference type="Proteomes" id="UP000294364">
    <property type="component" value="Chromosome"/>
</dbReference>
<evidence type="ECO:0000256" key="3">
    <source>
        <dbReference type="ARBA" id="ARBA00022884"/>
    </source>
</evidence>
<dbReference type="AlphaFoldDB" id="A0A451CZB6"/>
<dbReference type="Pfam" id="PF00467">
    <property type="entry name" value="KOW"/>
    <property type="match status" value="1"/>
</dbReference>
<dbReference type="GO" id="GO:0005829">
    <property type="term" value="C:cytosol"/>
    <property type="evidence" value="ECO:0007669"/>
    <property type="project" value="UniProtKB-ARBA"/>
</dbReference>
<name>A0A451CZB6_9GAMM</name>
<evidence type="ECO:0000256" key="5">
    <source>
        <dbReference type="ARBA" id="ARBA00023274"/>
    </source>
</evidence>
<comment type="similarity">
    <text evidence="1 8 9">Belongs to the universal ribosomal protein uL24 family.</text>
</comment>
<dbReference type="OrthoDB" id="9807419at2"/>
<dbReference type="InterPro" id="IPR057264">
    <property type="entry name" value="Ribosomal_uL24_C"/>
</dbReference>
<dbReference type="InterPro" id="IPR014722">
    <property type="entry name" value="Rib_uL2_dom2"/>
</dbReference>